<comment type="caution">
    <text evidence="2">The sequence shown here is derived from an EMBL/GenBank/DDBJ whole genome shotgun (WGS) entry which is preliminary data.</text>
</comment>
<accession>A0A9P3PU35</accession>
<evidence type="ECO:0000313" key="3">
    <source>
        <dbReference type="Proteomes" id="UP001063166"/>
    </source>
</evidence>
<proteinExistence type="predicted"/>
<organism evidence="2 3">
    <name type="scientific">Lyophyllum shimeji</name>
    <name type="common">Hon-shimeji</name>
    <name type="synonym">Tricholoma shimeji</name>
    <dbReference type="NCBI Taxonomy" id="47721"/>
    <lineage>
        <taxon>Eukaryota</taxon>
        <taxon>Fungi</taxon>
        <taxon>Dikarya</taxon>
        <taxon>Basidiomycota</taxon>
        <taxon>Agaricomycotina</taxon>
        <taxon>Agaricomycetes</taxon>
        <taxon>Agaricomycetidae</taxon>
        <taxon>Agaricales</taxon>
        <taxon>Tricholomatineae</taxon>
        <taxon>Lyophyllaceae</taxon>
        <taxon>Lyophyllum</taxon>
    </lineage>
</organism>
<keyword evidence="3" id="KW-1185">Reference proteome</keyword>
<dbReference type="Proteomes" id="UP001063166">
    <property type="component" value="Unassembled WGS sequence"/>
</dbReference>
<evidence type="ECO:0000256" key="1">
    <source>
        <dbReference type="SAM" id="MobiDB-lite"/>
    </source>
</evidence>
<protein>
    <submittedName>
        <fullName evidence="2">Uncharacterized protein</fullName>
    </submittedName>
</protein>
<name>A0A9P3PU35_LYOSH</name>
<dbReference type="AlphaFoldDB" id="A0A9P3PU35"/>
<reference evidence="2" key="1">
    <citation type="submission" date="2022-07" db="EMBL/GenBank/DDBJ databases">
        <title>The genome of Lyophyllum shimeji provides insight into the initial evolution of ectomycorrhizal fungal genome.</title>
        <authorList>
            <person name="Kobayashi Y."/>
            <person name="Shibata T."/>
            <person name="Hirakawa H."/>
            <person name="Shigenobu S."/>
            <person name="Nishiyama T."/>
            <person name="Yamada A."/>
            <person name="Hasebe M."/>
            <person name="Kawaguchi M."/>
        </authorList>
    </citation>
    <scope>NUCLEOTIDE SEQUENCE</scope>
    <source>
        <strain evidence="2">AT787</strain>
    </source>
</reference>
<gene>
    <name evidence="2" type="ORF">LshimejAT787_0905720</name>
</gene>
<dbReference type="EMBL" id="BRPK01000009">
    <property type="protein sequence ID" value="GLB41357.1"/>
    <property type="molecule type" value="Genomic_DNA"/>
</dbReference>
<evidence type="ECO:0000313" key="2">
    <source>
        <dbReference type="EMBL" id="GLB41357.1"/>
    </source>
</evidence>
<sequence>MLPKIQKILHRYRICISPQRTERGSASPGADSSGQEPAQAAFRSRFHNDVTSAPFASIPRRSYVHPFLTKLRWAAKFDRVNVMTQTAGDFVRMDHHRSRGVSSRACSQHFTAAVTARFGVRALLVGRFPPHLRRAPASKHPSAQPIQSPIWDLAMYRTGNDPSRPQVHGQDSGGRLQLSVAFQHRAGWRARGISPGGRERARFSYGADEPFTPDAPDAKIAMAESTMDVRLTTLARYTKRYGVLMVEGAKYHAPVGGWKTSIFRETLDRPKLHVLAFPPRVL</sequence>
<feature type="region of interest" description="Disordered" evidence="1">
    <location>
        <begin position="19"/>
        <end position="41"/>
    </location>
</feature>